<keyword evidence="3" id="KW-1185">Reference proteome</keyword>
<name>A0A9Q3UKQ2_9GAMM</name>
<keyword evidence="1" id="KW-1133">Transmembrane helix</keyword>
<evidence type="ECO:0008006" key="4">
    <source>
        <dbReference type="Google" id="ProtNLM"/>
    </source>
</evidence>
<dbReference type="InterPro" id="IPR029787">
    <property type="entry name" value="Nucleotide_cyclase"/>
</dbReference>
<proteinExistence type="predicted"/>
<dbReference type="Proteomes" id="UP001108027">
    <property type="component" value="Unassembled WGS sequence"/>
</dbReference>
<keyword evidence="1" id="KW-0472">Membrane</keyword>
<dbReference type="RefSeq" id="WP_228233216.1">
    <property type="nucleotide sequence ID" value="NZ_JAJGNA010000003.1"/>
</dbReference>
<dbReference type="Gene3D" id="3.30.70.1230">
    <property type="entry name" value="Nucleotide cyclase"/>
    <property type="match status" value="1"/>
</dbReference>
<evidence type="ECO:0000256" key="1">
    <source>
        <dbReference type="SAM" id="Phobius"/>
    </source>
</evidence>
<reference evidence="2" key="1">
    <citation type="submission" date="2021-10" db="EMBL/GenBank/DDBJ databases">
        <title>The diversity and Nitrogen Metabolism of Culturable Nitrate-Utilizing Bacteria Within the Oxygen Minimum Zone of the Changjiang (Yangtze River)Estuary.</title>
        <authorList>
            <person name="Zhang D."/>
            <person name="Zheng J."/>
            <person name="Liu S."/>
            <person name="He W."/>
        </authorList>
    </citation>
    <scope>NUCLEOTIDE SEQUENCE</scope>
    <source>
        <strain evidence="2">FXH-223</strain>
    </source>
</reference>
<feature type="transmembrane region" description="Helical" evidence="1">
    <location>
        <begin position="25"/>
        <end position="44"/>
    </location>
</feature>
<evidence type="ECO:0000313" key="2">
    <source>
        <dbReference type="EMBL" id="MCC4307811.1"/>
    </source>
</evidence>
<accession>A0A9Q3UKQ2</accession>
<protein>
    <recommendedName>
        <fullName evidence="4">Guanylate cyclase domain-containing protein</fullName>
    </recommendedName>
</protein>
<sequence length="404" mass="43973">MALWQPLWEQFQEHGRPWLRREKRLLWELALMLLVALVIGVYFLEHFSARLAAEQRVQLEALARQTGLRAAESLAGGDLIGLNVIVRETRDLKPVAGARFLDTAGEPVSGSLPALSPVTVEVPVALPDGELAGALQLAARPDPAPRQRLETGYVLVVLGILILRLAGEAIYRRLFRVAPPPTAPAPAEAPPVARVAGPEADADPAAGQGPATELRLSVVNFDHFQQRYTRAALSALLDDYHRLLDEVAGLYGGRVVARLGDRACIRFSGEPLSQRAFSALCAGLLFLRVARLQAPRRKASQAPALEFKALVSEQFVDEDSWALCLAGVPGRLNVPETELTRAELDVKALYQSERALVVQAGERQVRLQPVEQLAHRYQTLLRTQAERVMGAGESSGGDSLSPSK</sequence>
<organism evidence="2 3">
    <name type="scientific">Alloalcanivorax marinus</name>
    <dbReference type="NCBI Taxonomy" id="1177169"/>
    <lineage>
        <taxon>Bacteria</taxon>
        <taxon>Pseudomonadati</taxon>
        <taxon>Pseudomonadota</taxon>
        <taxon>Gammaproteobacteria</taxon>
        <taxon>Oceanospirillales</taxon>
        <taxon>Alcanivoracaceae</taxon>
        <taxon>Alloalcanivorax</taxon>
    </lineage>
</organism>
<comment type="caution">
    <text evidence="2">The sequence shown here is derived from an EMBL/GenBank/DDBJ whole genome shotgun (WGS) entry which is preliminary data.</text>
</comment>
<dbReference type="EMBL" id="JAJGNA010000003">
    <property type="protein sequence ID" value="MCC4307811.1"/>
    <property type="molecule type" value="Genomic_DNA"/>
</dbReference>
<dbReference type="AlphaFoldDB" id="A0A9Q3UKQ2"/>
<gene>
    <name evidence="2" type="ORF">LL252_04425</name>
</gene>
<dbReference type="SUPFAM" id="SSF55073">
    <property type="entry name" value="Nucleotide cyclase"/>
    <property type="match status" value="1"/>
</dbReference>
<keyword evidence="1" id="KW-0812">Transmembrane</keyword>
<evidence type="ECO:0000313" key="3">
    <source>
        <dbReference type="Proteomes" id="UP001108027"/>
    </source>
</evidence>